<dbReference type="InterPro" id="IPR042001">
    <property type="entry name" value="Sortase_F"/>
</dbReference>
<comment type="caution">
    <text evidence="4">The sequence shown here is derived from an EMBL/GenBank/DDBJ whole genome shotgun (WGS) entry which is preliminary data.</text>
</comment>
<keyword evidence="5" id="KW-1185">Reference proteome</keyword>
<accession>A0ABV7YKS6</accession>
<organism evidence="4 5">
    <name type="scientific">Tenggerimyces flavus</name>
    <dbReference type="NCBI Taxonomy" id="1708749"/>
    <lineage>
        <taxon>Bacteria</taxon>
        <taxon>Bacillati</taxon>
        <taxon>Actinomycetota</taxon>
        <taxon>Actinomycetes</taxon>
        <taxon>Propionibacteriales</taxon>
        <taxon>Nocardioidaceae</taxon>
        <taxon>Tenggerimyces</taxon>
    </lineage>
</organism>
<dbReference type="SUPFAM" id="SSF63817">
    <property type="entry name" value="Sortase"/>
    <property type="match status" value="1"/>
</dbReference>
<dbReference type="EMBL" id="JBHRZH010000030">
    <property type="protein sequence ID" value="MFC3764665.1"/>
    <property type="molecule type" value="Genomic_DNA"/>
</dbReference>
<evidence type="ECO:0000256" key="3">
    <source>
        <dbReference type="SAM" id="SignalP"/>
    </source>
</evidence>
<evidence type="ECO:0000256" key="2">
    <source>
        <dbReference type="SAM" id="MobiDB-lite"/>
    </source>
</evidence>
<evidence type="ECO:0000256" key="1">
    <source>
        <dbReference type="ARBA" id="ARBA00022801"/>
    </source>
</evidence>
<dbReference type="Proteomes" id="UP001595699">
    <property type="component" value="Unassembled WGS sequence"/>
</dbReference>
<reference evidence="5" key="1">
    <citation type="journal article" date="2019" name="Int. J. Syst. Evol. Microbiol.">
        <title>The Global Catalogue of Microorganisms (GCM) 10K type strain sequencing project: providing services to taxonomists for standard genome sequencing and annotation.</title>
        <authorList>
            <consortium name="The Broad Institute Genomics Platform"/>
            <consortium name="The Broad Institute Genome Sequencing Center for Infectious Disease"/>
            <person name="Wu L."/>
            <person name="Ma J."/>
        </authorList>
    </citation>
    <scope>NUCLEOTIDE SEQUENCE [LARGE SCALE GENOMIC DNA]</scope>
    <source>
        <strain evidence="5">CGMCC 4.7241</strain>
    </source>
</reference>
<dbReference type="InterPro" id="IPR005754">
    <property type="entry name" value="Sortase"/>
</dbReference>
<evidence type="ECO:0000313" key="5">
    <source>
        <dbReference type="Proteomes" id="UP001595699"/>
    </source>
</evidence>
<dbReference type="InterPro" id="IPR023365">
    <property type="entry name" value="Sortase_dom-sf"/>
</dbReference>
<feature type="region of interest" description="Disordered" evidence="2">
    <location>
        <begin position="31"/>
        <end position="66"/>
    </location>
</feature>
<dbReference type="Gene3D" id="2.40.260.10">
    <property type="entry name" value="Sortase"/>
    <property type="match status" value="1"/>
</dbReference>
<dbReference type="CDD" id="cd05829">
    <property type="entry name" value="Sortase_F"/>
    <property type="match status" value="1"/>
</dbReference>
<gene>
    <name evidence="4" type="ORF">ACFOUW_27755</name>
</gene>
<sequence>MSPYAIAVATALAVAAAAGCAAQTSVPAVSAPAASPSVSPSPEPSAVAPSRLATATPRVRAHSAAPPRVRRERVPIGVRIVEIGLAVPVDPVGIAESGRFAGQLDLPDDPARLGWYRYGASPSSLAGSVVLGGHLDTRADGIGPLVKLRGLKAGDRIVVTLSGGGSVAYRTKSVTRVAKRAVDTDQLFDRGGPRRLYVITCAGRYVREKGGYQDNLVVMAVPED</sequence>
<keyword evidence="1" id="KW-0378">Hydrolase</keyword>
<proteinExistence type="predicted"/>
<name>A0ABV7YKS6_9ACTN</name>
<evidence type="ECO:0000313" key="4">
    <source>
        <dbReference type="EMBL" id="MFC3764665.1"/>
    </source>
</evidence>
<feature type="chain" id="PRO_5045062102" evidence="3">
    <location>
        <begin position="22"/>
        <end position="224"/>
    </location>
</feature>
<protein>
    <submittedName>
        <fullName evidence="4">Class F sortase</fullName>
    </submittedName>
</protein>
<feature type="compositionally biased region" description="Low complexity" evidence="2">
    <location>
        <begin position="31"/>
        <end position="50"/>
    </location>
</feature>
<keyword evidence="3" id="KW-0732">Signal</keyword>
<dbReference type="Pfam" id="PF04203">
    <property type="entry name" value="Sortase"/>
    <property type="match status" value="1"/>
</dbReference>
<feature type="signal peptide" evidence="3">
    <location>
        <begin position="1"/>
        <end position="21"/>
    </location>
</feature>